<keyword evidence="4" id="KW-0378">Hydrolase</keyword>
<dbReference type="InterPro" id="IPR025705">
    <property type="entry name" value="Beta_hexosaminidase_sua/sub"/>
</dbReference>
<dbReference type="EC" id="3.2.1.52" evidence="3"/>
<dbReference type="PANTHER" id="PTHR22600:SF57">
    <property type="entry name" value="BETA-N-ACETYLHEXOSAMINIDASE"/>
    <property type="match status" value="1"/>
</dbReference>
<dbReference type="AlphaFoldDB" id="A0A2A4YF29"/>
<dbReference type="GO" id="GO:0005975">
    <property type="term" value="P:carbohydrate metabolic process"/>
    <property type="evidence" value="ECO:0007669"/>
    <property type="project" value="InterPro"/>
</dbReference>
<dbReference type="SUPFAM" id="SSF51445">
    <property type="entry name" value="(Trans)glycosidases"/>
    <property type="match status" value="1"/>
</dbReference>
<dbReference type="Pfam" id="PF00728">
    <property type="entry name" value="Glyco_hydro_20"/>
    <property type="match status" value="1"/>
</dbReference>
<dbReference type="InterPro" id="IPR015883">
    <property type="entry name" value="Glyco_hydro_20_cat"/>
</dbReference>
<dbReference type="GO" id="GO:0016020">
    <property type="term" value="C:membrane"/>
    <property type="evidence" value="ECO:0007669"/>
    <property type="project" value="TreeGrafter"/>
</dbReference>
<comment type="similarity">
    <text evidence="2">Belongs to the glycosyl hydrolase 20 family.</text>
</comment>
<evidence type="ECO:0000256" key="3">
    <source>
        <dbReference type="ARBA" id="ARBA00012663"/>
    </source>
</evidence>
<evidence type="ECO:0000313" key="9">
    <source>
        <dbReference type="EMBL" id="PCI93079.1"/>
    </source>
</evidence>
<feature type="domain" description="Beta-hexosaminidase bacterial type N-terminal" evidence="8">
    <location>
        <begin position="25"/>
        <end position="155"/>
    </location>
</feature>
<dbReference type="Gene3D" id="3.30.379.10">
    <property type="entry name" value="Chitobiase/beta-hexosaminidase domain 2-like"/>
    <property type="match status" value="1"/>
</dbReference>
<dbReference type="InterPro" id="IPR015882">
    <property type="entry name" value="HEX_bac_N"/>
</dbReference>
<dbReference type="Pfam" id="PF02838">
    <property type="entry name" value="Glyco_hydro_20b"/>
    <property type="match status" value="1"/>
</dbReference>
<feature type="active site" description="Proton donor" evidence="6">
    <location>
        <position position="335"/>
    </location>
</feature>
<evidence type="ECO:0000259" key="7">
    <source>
        <dbReference type="Pfam" id="PF00728"/>
    </source>
</evidence>
<dbReference type="PIRSF" id="PIRSF001093">
    <property type="entry name" value="B-hxosamndse_ab_euk"/>
    <property type="match status" value="1"/>
</dbReference>
<evidence type="ECO:0000256" key="5">
    <source>
        <dbReference type="ARBA" id="ARBA00023295"/>
    </source>
</evidence>
<protein>
    <recommendedName>
        <fullName evidence="3">beta-N-acetylhexosaminidase</fullName>
        <ecNumber evidence="3">3.2.1.52</ecNumber>
    </recommendedName>
</protein>
<feature type="domain" description="Glycoside hydrolase family 20 catalytic" evidence="7">
    <location>
        <begin position="158"/>
        <end position="504"/>
    </location>
</feature>
<dbReference type="Gene3D" id="3.20.20.80">
    <property type="entry name" value="Glycosidases"/>
    <property type="match status" value="1"/>
</dbReference>
<dbReference type="GO" id="GO:0030203">
    <property type="term" value="P:glycosaminoglycan metabolic process"/>
    <property type="evidence" value="ECO:0007669"/>
    <property type="project" value="TreeGrafter"/>
</dbReference>
<evidence type="ECO:0000256" key="4">
    <source>
        <dbReference type="ARBA" id="ARBA00022801"/>
    </source>
</evidence>
<proteinExistence type="inferred from homology"/>
<evidence type="ECO:0000256" key="6">
    <source>
        <dbReference type="PIRSR" id="PIRSR625705-1"/>
    </source>
</evidence>
<dbReference type="CDD" id="cd06563">
    <property type="entry name" value="GH20_chitobiase-like"/>
    <property type="match status" value="1"/>
</dbReference>
<dbReference type="InterPro" id="IPR017853">
    <property type="entry name" value="GH"/>
</dbReference>
<dbReference type="SUPFAM" id="SSF55545">
    <property type="entry name" value="beta-N-acetylhexosaminidase-like domain"/>
    <property type="match status" value="1"/>
</dbReference>
<keyword evidence="5" id="KW-0326">Glycosidase</keyword>
<evidence type="ECO:0000256" key="2">
    <source>
        <dbReference type="ARBA" id="ARBA00006285"/>
    </source>
</evidence>
<dbReference type="Proteomes" id="UP000217838">
    <property type="component" value="Unassembled WGS sequence"/>
</dbReference>
<comment type="caution">
    <text evidence="9">The sequence shown here is derived from an EMBL/GenBank/DDBJ whole genome shotgun (WGS) entry which is preliminary data.</text>
</comment>
<accession>A0A2A4YF29</accession>
<evidence type="ECO:0000259" key="8">
    <source>
        <dbReference type="Pfam" id="PF02838"/>
    </source>
</evidence>
<dbReference type="PANTHER" id="PTHR22600">
    <property type="entry name" value="BETA-HEXOSAMINIDASE"/>
    <property type="match status" value="1"/>
</dbReference>
<dbReference type="EMBL" id="NVUU01000073">
    <property type="protein sequence ID" value="PCI93079.1"/>
    <property type="molecule type" value="Genomic_DNA"/>
</dbReference>
<dbReference type="GO" id="GO:0004563">
    <property type="term" value="F:beta-N-acetylhexosaminidase activity"/>
    <property type="evidence" value="ECO:0007669"/>
    <property type="project" value="UniProtKB-EC"/>
</dbReference>
<organism evidence="9 10">
    <name type="scientific">Aerophobetes bacterium</name>
    <dbReference type="NCBI Taxonomy" id="2030807"/>
    <lineage>
        <taxon>Bacteria</taxon>
        <taxon>Candidatus Aerophobota</taxon>
    </lineage>
</organism>
<comment type="catalytic activity">
    <reaction evidence="1">
        <text>Hydrolysis of terminal non-reducing N-acetyl-D-hexosamine residues in N-acetyl-beta-D-hexosaminides.</text>
        <dbReference type="EC" id="3.2.1.52"/>
    </reaction>
</comment>
<gene>
    <name evidence="9" type="ORF">COB11_05950</name>
</gene>
<reference evidence="10" key="1">
    <citation type="submission" date="2017-08" db="EMBL/GenBank/DDBJ databases">
        <title>A dynamic microbial community with high functional redundancy inhabits the cold, oxic subseafloor aquifer.</title>
        <authorList>
            <person name="Tully B.J."/>
            <person name="Wheat C.G."/>
            <person name="Glazer B.T."/>
            <person name="Huber J.A."/>
        </authorList>
    </citation>
    <scope>NUCLEOTIDE SEQUENCE [LARGE SCALE GENOMIC DNA]</scope>
</reference>
<evidence type="ECO:0000256" key="1">
    <source>
        <dbReference type="ARBA" id="ARBA00001231"/>
    </source>
</evidence>
<dbReference type="PRINTS" id="PR00738">
    <property type="entry name" value="GLHYDRLASE20"/>
</dbReference>
<name>A0A2A4YF29_UNCAE</name>
<dbReference type="InterPro" id="IPR029018">
    <property type="entry name" value="Hex-like_dom2"/>
</dbReference>
<evidence type="ECO:0000313" key="10">
    <source>
        <dbReference type="Proteomes" id="UP000217838"/>
    </source>
</evidence>
<sequence length="539" mass="61952">MRFLVFLTVIFLIHNIAVLGNSKRHSIIPIPVSMSYLPGECIITNSFKVGLFPLDVDTNKLAHIFCENMPSSLNVQIQTIDSQLLLQDEAVSVNICINKNNRFPSEGYELIVSSGEISINASTSVGAFWAIQTLQQLMEKHVSHVRIPCVKILDYPRFAYRGLHLDVARHMFSVEFIKKYIDLMSKYKLNKFHWHLTDDQGWRIEIKKYPRLQEIAAYRNATLVGHLKKKHQVFDQKRYGGYYTQEEIKEIVQYASDRKVTIIPEIDLPGHALSVLAAYPHLGCEEKNYQTGTKWGIFDDVFCAGNDEVFTFLENVLDEVLALFPSKLIHIGGDEVLSTKWKSCSKCQSRVQSENLGNESKLQDYFMNKLVSYLKSKNRKAVGWDEILNNDLNPEVLIMSWRGESGGILAANTNRYAIMTPSKELYFDKYQSTNSTEPLAIGGLLPLKRVYLYDPIPDNLDEKKRKYILGAQANVWTEYMKSESAVEYMAFPRALALSEVVWSQKSQRDYTGFINRLIDHFPELNKMNINYRCLEQSDF</sequence>